<keyword evidence="9 13" id="KW-0411">Iron-sulfur</keyword>
<evidence type="ECO:0000256" key="3">
    <source>
        <dbReference type="ARBA" id="ARBA00022485"/>
    </source>
</evidence>
<comment type="cofactor">
    <cofactor evidence="13">
        <name>[4Fe-4S] cluster</name>
        <dbReference type="ChEBI" id="CHEBI:49883"/>
    </cofactor>
    <text evidence="13">Binds 1 [4Fe-4S] cluster per subunit. The cluster is coordinated with 3 cysteines and an exchangeable S-adenosyl-L-methionine.</text>
</comment>
<comment type="pathway">
    <text evidence="2 13">Cofactor biosynthesis; thiamine diphosphate biosynthesis.</text>
</comment>
<keyword evidence="5 13" id="KW-0479">Metal-binding</keyword>
<evidence type="ECO:0000256" key="8">
    <source>
        <dbReference type="ARBA" id="ARBA00023004"/>
    </source>
</evidence>
<dbReference type="AlphaFoldDB" id="A0A318JCW7"/>
<dbReference type="PANTHER" id="PTHR30557:SF1">
    <property type="entry name" value="PHOSPHOMETHYLPYRIMIDINE SYNTHASE, CHLOROPLASTIC"/>
    <property type="match status" value="1"/>
</dbReference>
<dbReference type="UniPathway" id="UPA00060"/>
<feature type="binding site" evidence="13">
    <location>
        <position position="591"/>
    </location>
    <ligand>
        <name>[4Fe-4S] cluster</name>
        <dbReference type="ChEBI" id="CHEBI:49883"/>
        <note>4Fe-4S-S-AdoMet</note>
    </ligand>
</feature>
<evidence type="ECO:0000256" key="4">
    <source>
        <dbReference type="ARBA" id="ARBA00022691"/>
    </source>
</evidence>
<dbReference type="RefSeq" id="WP_059284383.1">
    <property type="nucleotide sequence ID" value="NZ_LNQU01000001.1"/>
</dbReference>
<dbReference type="InterPro" id="IPR037509">
    <property type="entry name" value="ThiC"/>
</dbReference>
<comment type="similarity">
    <text evidence="12 13">Belongs to the ThiC family.</text>
</comment>
<dbReference type="PANTHER" id="PTHR30557">
    <property type="entry name" value="THIAMINE BIOSYNTHESIS PROTEIN THIC"/>
    <property type="match status" value="1"/>
</dbReference>
<organism evidence="15 16">
    <name type="scientific">Aquitalea magnusonii</name>
    <dbReference type="NCBI Taxonomy" id="332411"/>
    <lineage>
        <taxon>Bacteria</taxon>
        <taxon>Pseudomonadati</taxon>
        <taxon>Pseudomonadota</taxon>
        <taxon>Betaproteobacteria</taxon>
        <taxon>Neisseriales</taxon>
        <taxon>Chromobacteriaceae</taxon>
        <taxon>Aquitalea</taxon>
    </lineage>
</organism>
<dbReference type="GO" id="GO:0005829">
    <property type="term" value="C:cytosol"/>
    <property type="evidence" value="ECO:0007669"/>
    <property type="project" value="TreeGrafter"/>
</dbReference>
<feature type="binding site" evidence="13">
    <location>
        <begin position="355"/>
        <end position="357"/>
    </location>
    <ligand>
        <name>substrate</name>
    </ligand>
</feature>
<evidence type="ECO:0000256" key="12">
    <source>
        <dbReference type="ARBA" id="ARBA00061546"/>
    </source>
</evidence>
<keyword evidence="16" id="KW-1185">Reference proteome</keyword>
<dbReference type="Pfam" id="PF13667">
    <property type="entry name" value="ThiC-associated"/>
    <property type="match status" value="1"/>
</dbReference>
<gene>
    <name evidence="13" type="primary">thiC</name>
    <name evidence="15" type="ORF">DFR38_10970</name>
</gene>
<dbReference type="NCBIfam" id="NF006763">
    <property type="entry name" value="PRK09284.1"/>
    <property type="match status" value="1"/>
</dbReference>
<dbReference type="GO" id="GO:0008270">
    <property type="term" value="F:zinc ion binding"/>
    <property type="evidence" value="ECO:0007669"/>
    <property type="project" value="UniProtKB-UniRule"/>
</dbReference>
<evidence type="ECO:0000256" key="13">
    <source>
        <dbReference type="HAMAP-Rule" id="MF_00089"/>
    </source>
</evidence>
<evidence type="ECO:0000256" key="5">
    <source>
        <dbReference type="ARBA" id="ARBA00022723"/>
    </source>
</evidence>
<feature type="binding site" evidence="13">
    <location>
        <position position="270"/>
    </location>
    <ligand>
        <name>substrate</name>
    </ligand>
</feature>
<comment type="caution">
    <text evidence="15">The sequence shown here is derived from an EMBL/GenBank/DDBJ whole genome shotgun (WGS) entry which is preliminary data.</text>
</comment>
<evidence type="ECO:0000313" key="16">
    <source>
        <dbReference type="Proteomes" id="UP000248395"/>
    </source>
</evidence>
<comment type="catalytic activity">
    <reaction evidence="11 13">
        <text>5-amino-1-(5-phospho-beta-D-ribosyl)imidazole + S-adenosyl-L-methionine = 4-amino-2-methyl-5-(phosphooxymethyl)pyrimidine + CO + 5'-deoxyadenosine + formate + L-methionine + 3 H(+)</text>
        <dbReference type="Rhea" id="RHEA:24840"/>
        <dbReference type="ChEBI" id="CHEBI:15378"/>
        <dbReference type="ChEBI" id="CHEBI:15740"/>
        <dbReference type="ChEBI" id="CHEBI:17245"/>
        <dbReference type="ChEBI" id="CHEBI:17319"/>
        <dbReference type="ChEBI" id="CHEBI:57844"/>
        <dbReference type="ChEBI" id="CHEBI:58354"/>
        <dbReference type="ChEBI" id="CHEBI:59789"/>
        <dbReference type="ChEBI" id="CHEBI:137981"/>
        <dbReference type="EC" id="4.1.99.17"/>
    </reaction>
</comment>
<dbReference type="FunFam" id="3.20.20.540:FF:000001">
    <property type="entry name" value="Phosphomethylpyrimidine synthase"/>
    <property type="match status" value="1"/>
</dbReference>
<dbReference type="InterPro" id="IPR002817">
    <property type="entry name" value="ThiC/BzaA/B"/>
</dbReference>
<dbReference type="GO" id="GO:0009228">
    <property type="term" value="P:thiamine biosynthetic process"/>
    <property type="evidence" value="ECO:0007669"/>
    <property type="project" value="UniProtKB-UniRule"/>
</dbReference>
<dbReference type="Gene3D" id="6.10.250.620">
    <property type="match status" value="1"/>
</dbReference>
<dbReference type="SFLD" id="SFLDS00113">
    <property type="entry name" value="Radical_SAM_Phosphomethylpyrim"/>
    <property type="match status" value="1"/>
</dbReference>
<dbReference type="SFLD" id="SFLDF00407">
    <property type="entry name" value="phosphomethylpyrimidine_syntha"/>
    <property type="match status" value="1"/>
</dbReference>
<keyword evidence="7 13" id="KW-0784">Thiamine biosynthesis</keyword>
<comment type="subunit">
    <text evidence="13">Homodimer.</text>
</comment>
<feature type="binding site" evidence="13">
    <location>
        <position position="462"/>
    </location>
    <ligand>
        <name>substrate</name>
    </ligand>
</feature>
<dbReference type="EC" id="4.1.99.17" evidence="13"/>
<evidence type="ECO:0000256" key="7">
    <source>
        <dbReference type="ARBA" id="ARBA00022977"/>
    </source>
</evidence>
<evidence type="ECO:0000256" key="9">
    <source>
        <dbReference type="ARBA" id="ARBA00023014"/>
    </source>
</evidence>
<feature type="binding site" evidence="13">
    <location>
        <begin position="396"/>
        <end position="399"/>
    </location>
    <ligand>
        <name>substrate</name>
    </ligand>
</feature>
<dbReference type="InterPro" id="IPR038521">
    <property type="entry name" value="ThiC/Bza_core_dom"/>
</dbReference>
<dbReference type="NCBIfam" id="TIGR00190">
    <property type="entry name" value="thiC"/>
    <property type="match status" value="1"/>
</dbReference>
<dbReference type="Pfam" id="PF01964">
    <property type="entry name" value="ThiC_Rad_SAM"/>
    <property type="match status" value="1"/>
</dbReference>
<feature type="binding site" evidence="13">
    <location>
        <position position="503"/>
    </location>
    <ligand>
        <name>Zn(2+)</name>
        <dbReference type="ChEBI" id="CHEBI:29105"/>
    </ligand>
</feature>
<evidence type="ECO:0000256" key="6">
    <source>
        <dbReference type="ARBA" id="ARBA00022833"/>
    </source>
</evidence>
<protein>
    <recommendedName>
        <fullName evidence="13">Phosphomethylpyrimidine synthase</fullName>
        <ecNumber evidence="13">4.1.99.17</ecNumber>
    </recommendedName>
    <alternativeName>
        <fullName evidence="13">Hydroxymethylpyrimidine phosphate synthase</fullName>
        <shortName evidence="13">HMP-P synthase</shortName>
        <shortName evidence="13">HMP-phosphate synthase</shortName>
        <shortName evidence="13">HMPP synthase</shortName>
    </alternativeName>
    <alternativeName>
        <fullName evidence="13">Thiamine biosynthesis protein ThiC</fullName>
    </alternativeName>
</protein>
<keyword evidence="8 13" id="KW-0408">Iron</keyword>
<dbReference type="InterPro" id="IPR025747">
    <property type="entry name" value="ThiC-associated_dom"/>
</dbReference>
<evidence type="ECO:0000256" key="1">
    <source>
        <dbReference type="ARBA" id="ARBA00003175"/>
    </source>
</evidence>
<feature type="binding site" evidence="13">
    <location>
        <position position="335"/>
    </location>
    <ligand>
        <name>substrate</name>
    </ligand>
</feature>
<feature type="binding site" evidence="13">
    <location>
        <position position="439"/>
    </location>
    <ligand>
        <name>Zn(2+)</name>
        <dbReference type="ChEBI" id="CHEBI:29105"/>
    </ligand>
</feature>
<keyword evidence="10 13" id="KW-0456">Lyase</keyword>
<feature type="binding site" evidence="13">
    <location>
        <position position="299"/>
    </location>
    <ligand>
        <name>substrate</name>
    </ligand>
</feature>
<dbReference type="Gene3D" id="3.20.20.540">
    <property type="entry name" value="Radical SAM ThiC family, central domain"/>
    <property type="match status" value="1"/>
</dbReference>
<accession>A0A318JCW7</accession>
<feature type="binding site" evidence="13">
    <location>
        <position position="583"/>
    </location>
    <ligand>
        <name>[4Fe-4S] cluster</name>
        <dbReference type="ChEBI" id="CHEBI:49883"/>
        <note>4Fe-4S-S-AdoMet</note>
    </ligand>
</feature>
<feature type="domain" description="ThiC-associated" evidence="14">
    <location>
        <begin position="20"/>
        <end position="97"/>
    </location>
</feature>
<dbReference type="OrthoDB" id="9805897at2"/>
<evidence type="ECO:0000313" key="15">
    <source>
        <dbReference type="EMBL" id="PXX46228.1"/>
    </source>
</evidence>
<dbReference type="GO" id="GO:0051539">
    <property type="term" value="F:4 iron, 4 sulfur cluster binding"/>
    <property type="evidence" value="ECO:0007669"/>
    <property type="project" value="UniProtKB-KW"/>
</dbReference>
<feature type="binding site" evidence="13">
    <location>
        <position position="586"/>
    </location>
    <ligand>
        <name>[4Fe-4S] cluster</name>
        <dbReference type="ChEBI" id="CHEBI:49883"/>
        <note>4Fe-4S-S-AdoMet</note>
    </ligand>
</feature>
<comment type="function">
    <text evidence="1 13">Catalyzes the synthesis of the hydroxymethylpyrimidine phosphate (HMP-P) moiety of thiamine from aminoimidazole ribotide (AIR) in a radical S-adenosyl-L-methionine (SAM)-dependent reaction.</text>
</comment>
<name>A0A318JCW7_9NEIS</name>
<evidence type="ECO:0000256" key="2">
    <source>
        <dbReference type="ARBA" id="ARBA00004948"/>
    </source>
</evidence>
<keyword evidence="6 13" id="KW-0862">Zinc</keyword>
<sequence length="636" mass="70589">MNAPAKLNEQMVVDTAAIQPLPNSRKVYVEGSRPDIRVPMREISQSDTPTQFGGEQNPPIYVYDTSGIYSDPAAKIDIQSGLPALRAAWIAERGDTEQLAGLSSEYGRAREADSKLDDLRFNLTRKPRRALPGKNVSQMHYARQGIITPEMEYVAIRESLNRKAYIESLQAAGGKNAKLLELMTRQHAGHSYGAALPEDITPEFVRQEVAAGRAIIPNNINHPESEPMIIGRNFLVKINGNIGNSAVTSSISEEVDKMTWGIRWGADTIMDLSTGKNIHETREWILRNSPVPIGTVPIYQALEKVNGKAEDLTWEIFKDTLIEQAEQGVDYFTIHAGVLLRYVPLTANRMTGIVSRGGSIMAKWCLAHHQENFLYTHFEEICEIMKAYDVAFSLGDGLRPGSVWDANDAAQLGELKTLGELTQLAWKHDVQVMIEGPGHVPMQLIKENMDKELEWCHEAPFYTLGPLTTDIAPGYDHITSAIGAAQIGWYGTAMLCYVTQKEHLGLPNKDDVKEGIITYKLAAHAADLAKGHPGAQIRDNALSKARFEFRWEDQFNLGLDPDKARSFHDETLPKDSAKVAHFCSMCGPHFCSMKITQDVREFAAQQGISDEAALQKGMEVKSVEFVKGGAKLYDKI</sequence>
<reference evidence="15 16" key="1">
    <citation type="submission" date="2018-05" db="EMBL/GenBank/DDBJ databases">
        <title>Genomic Encyclopedia of Type Strains, Phase IV (KMG-IV): sequencing the most valuable type-strain genomes for metagenomic binning, comparative biology and taxonomic classification.</title>
        <authorList>
            <person name="Goeker M."/>
        </authorList>
    </citation>
    <scope>NUCLEOTIDE SEQUENCE [LARGE SCALE GENOMIC DNA]</scope>
    <source>
        <strain evidence="15 16">DSM 25134</strain>
    </source>
</reference>
<keyword evidence="3 13" id="KW-0004">4Fe-4S</keyword>
<dbReference type="GO" id="GO:0009229">
    <property type="term" value="P:thiamine diphosphate biosynthetic process"/>
    <property type="evidence" value="ECO:0007669"/>
    <property type="project" value="UniProtKB-UniRule"/>
</dbReference>
<dbReference type="EMBL" id="QJKC01000009">
    <property type="protein sequence ID" value="PXX46228.1"/>
    <property type="molecule type" value="Genomic_DNA"/>
</dbReference>
<feature type="binding site" evidence="13">
    <location>
        <position position="241"/>
    </location>
    <ligand>
        <name>substrate</name>
    </ligand>
</feature>
<dbReference type="HAMAP" id="MF_00089">
    <property type="entry name" value="ThiC"/>
    <property type="match status" value="1"/>
</dbReference>
<proteinExistence type="inferred from homology"/>
<dbReference type="GO" id="GO:0070284">
    <property type="term" value="F:phosphomethylpyrimidine synthase activity"/>
    <property type="evidence" value="ECO:0007669"/>
    <property type="project" value="UniProtKB-EC"/>
</dbReference>
<feature type="binding site" evidence="13">
    <location>
        <position position="435"/>
    </location>
    <ligand>
        <name>substrate</name>
    </ligand>
</feature>
<dbReference type="Proteomes" id="UP000248395">
    <property type="component" value="Unassembled WGS sequence"/>
</dbReference>
<evidence type="ECO:0000259" key="14">
    <source>
        <dbReference type="Pfam" id="PF13667"/>
    </source>
</evidence>
<evidence type="ECO:0000256" key="10">
    <source>
        <dbReference type="ARBA" id="ARBA00023239"/>
    </source>
</evidence>
<dbReference type="NCBIfam" id="NF009895">
    <property type="entry name" value="PRK13352.1"/>
    <property type="match status" value="1"/>
</dbReference>
<keyword evidence="4 13" id="KW-0949">S-adenosyl-L-methionine</keyword>
<dbReference type="SFLD" id="SFLDG01114">
    <property type="entry name" value="phosphomethylpyrimidine_syntha"/>
    <property type="match status" value="1"/>
</dbReference>
<evidence type="ECO:0000256" key="11">
    <source>
        <dbReference type="ARBA" id="ARBA00050218"/>
    </source>
</evidence>